<dbReference type="SUPFAM" id="SSF54593">
    <property type="entry name" value="Glyoxalase/Bleomycin resistance protein/Dihydroxybiphenyl dioxygenase"/>
    <property type="match status" value="1"/>
</dbReference>
<sequence>MKVSTDSGSLKLLVNACNVFKLIMASLNNWLIQENKMNFDWQELHTQDFDTSVAFYGAHFNCTIREVPGRNGKRYGLIIPHGSAKPMAGIFETGTDHSDQPHMPLSAWVGYVTVDNVAQSVERALADGAKELVAFDIPYIGSVSVLKDPAGQMINLIEYKATSGAR</sequence>
<organism evidence="2 3">
    <name type="scientific">Shewanella eurypsychrophilus</name>
    <dbReference type="NCBI Taxonomy" id="2593656"/>
    <lineage>
        <taxon>Bacteria</taxon>
        <taxon>Pseudomonadati</taxon>
        <taxon>Pseudomonadota</taxon>
        <taxon>Gammaproteobacteria</taxon>
        <taxon>Alteromonadales</taxon>
        <taxon>Shewanellaceae</taxon>
        <taxon>Shewanella</taxon>
    </lineage>
</organism>
<evidence type="ECO:0000313" key="2">
    <source>
        <dbReference type="EMBL" id="QPG58830.1"/>
    </source>
</evidence>
<evidence type="ECO:0000259" key="1">
    <source>
        <dbReference type="PROSITE" id="PS51819"/>
    </source>
</evidence>
<dbReference type="EMBL" id="CP045503">
    <property type="protein sequence ID" value="QPG58830.1"/>
    <property type="molecule type" value="Genomic_DNA"/>
</dbReference>
<evidence type="ECO:0000313" key="3">
    <source>
        <dbReference type="Proteomes" id="UP000316416"/>
    </source>
</evidence>
<dbReference type="PANTHER" id="PTHR33993">
    <property type="entry name" value="GLYOXALASE-RELATED"/>
    <property type="match status" value="1"/>
</dbReference>
<keyword evidence="3" id="KW-1185">Reference proteome</keyword>
<dbReference type="InterPro" id="IPR029068">
    <property type="entry name" value="Glyas_Bleomycin-R_OHBP_Dase"/>
</dbReference>
<protein>
    <submittedName>
        <fullName evidence="2">VOC family protein</fullName>
    </submittedName>
</protein>
<accession>A0ABX6VAH7</accession>
<name>A0ABX6VAH7_9GAMM</name>
<dbReference type="Proteomes" id="UP000316416">
    <property type="component" value="Chromosome"/>
</dbReference>
<dbReference type="PROSITE" id="PS51819">
    <property type="entry name" value="VOC"/>
    <property type="match status" value="1"/>
</dbReference>
<feature type="domain" description="VOC" evidence="1">
    <location>
        <begin position="38"/>
        <end position="159"/>
    </location>
</feature>
<dbReference type="Gene3D" id="3.10.180.10">
    <property type="entry name" value="2,3-Dihydroxybiphenyl 1,2-Dioxygenase, domain 1"/>
    <property type="match status" value="1"/>
</dbReference>
<dbReference type="InterPro" id="IPR037523">
    <property type="entry name" value="VOC_core"/>
</dbReference>
<reference evidence="2" key="1">
    <citation type="submission" date="2021-07" db="EMBL/GenBank/DDBJ databases">
        <title>Shewanella sp. YLB-07 whole genome sequence.</title>
        <authorList>
            <person name="Yu L."/>
        </authorList>
    </citation>
    <scope>NUCLEOTIDE SEQUENCE</scope>
    <source>
        <strain evidence="2">YLB-08</strain>
    </source>
</reference>
<dbReference type="RefSeq" id="WP_142874449.1">
    <property type="nucleotide sequence ID" value="NZ_CP045503.2"/>
</dbReference>
<proteinExistence type="predicted"/>
<dbReference type="PANTHER" id="PTHR33993:SF14">
    <property type="entry name" value="GB|AAF24581.1"/>
    <property type="match status" value="1"/>
</dbReference>
<dbReference type="InterPro" id="IPR052164">
    <property type="entry name" value="Anthracycline_SecMetBiosynth"/>
</dbReference>
<gene>
    <name evidence="2" type="ORF">FM038_016445</name>
</gene>